<dbReference type="Pfam" id="PF00034">
    <property type="entry name" value="Cytochrom_C"/>
    <property type="match status" value="1"/>
</dbReference>
<dbReference type="InterPro" id="IPR009056">
    <property type="entry name" value="Cyt_c-like_dom"/>
</dbReference>
<name>A0ABR7MB75_9BACT</name>
<gene>
    <name evidence="7" type="ORF">BC349_14645</name>
</gene>
<feature type="chain" id="PRO_5046148298" description="Cytochrome c domain-containing protein" evidence="5">
    <location>
        <begin position="24"/>
        <end position="155"/>
    </location>
</feature>
<accession>A0ABR7MB75</accession>
<organism evidence="7 8">
    <name type="scientific">Flavihumibacter stibioxidans</name>
    <dbReference type="NCBI Taxonomy" id="1834163"/>
    <lineage>
        <taxon>Bacteria</taxon>
        <taxon>Pseudomonadati</taxon>
        <taxon>Bacteroidota</taxon>
        <taxon>Chitinophagia</taxon>
        <taxon>Chitinophagales</taxon>
        <taxon>Chitinophagaceae</taxon>
        <taxon>Flavihumibacter</taxon>
    </lineage>
</organism>
<evidence type="ECO:0000256" key="3">
    <source>
        <dbReference type="ARBA" id="ARBA00023004"/>
    </source>
</evidence>
<keyword evidence="8" id="KW-1185">Reference proteome</keyword>
<dbReference type="Gene3D" id="1.10.760.10">
    <property type="entry name" value="Cytochrome c-like domain"/>
    <property type="match status" value="1"/>
</dbReference>
<dbReference type="PANTHER" id="PTHR35008:SF8">
    <property type="entry name" value="ALCOHOL DEHYDROGENASE CYTOCHROME C SUBUNIT"/>
    <property type="match status" value="1"/>
</dbReference>
<evidence type="ECO:0000313" key="7">
    <source>
        <dbReference type="EMBL" id="MBC6492297.1"/>
    </source>
</evidence>
<dbReference type="InterPro" id="IPR036909">
    <property type="entry name" value="Cyt_c-like_dom_sf"/>
</dbReference>
<keyword evidence="2 4" id="KW-0479">Metal-binding</keyword>
<dbReference type="InterPro" id="IPR051459">
    <property type="entry name" value="Cytochrome_c-type_DH"/>
</dbReference>
<proteinExistence type="predicted"/>
<dbReference type="Proteomes" id="UP000765802">
    <property type="component" value="Unassembled WGS sequence"/>
</dbReference>
<feature type="signal peptide" evidence="5">
    <location>
        <begin position="1"/>
        <end position="23"/>
    </location>
</feature>
<evidence type="ECO:0000313" key="8">
    <source>
        <dbReference type="Proteomes" id="UP000765802"/>
    </source>
</evidence>
<evidence type="ECO:0000256" key="5">
    <source>
        <dbReference type="SAM" id="SignalP"/>
    </source>
</evidence>
<dbReference type="RefSeq" id="WP_246456982.1">
    <property type="nucleotide sequence ID" value="NZ_JBHULF010000006.1"/>
</dbReference>
<keyword evidence="1 4" id="KW-0349">Heme</keyword>
<keyword evidence="3 4" id="KW-0408">Iron</keyword>
<keyword evidence="5" id="KW-0732">Signal</keyword>
<evidence type="ECO:0000256" key="1">
    <source>
        <dbReference type="ARBA" id="ARBA00022617"/>
    </source>
</evidence>
<dbReference type="EMBL" id="MBUA01000027">
    <property type="protein sequence ID" value="MBC6492297.1"/>
    <property type="molecule type" value="Genomic_DNA"/>
</dbReference>
<evidence type="ECO:0000259" key="6">
    <source>
        <dbReference type="PROSITE" id="PS51007"/>
    </source>
</evidence>
<dbReference type="SUPFAM" id="SSF46626">
    <property type="entry name" value="Cytochrome c"/>
    <property type="match status" value="1"/>
</dbReference>
<dbReference type="PROSITE" id="PS51007">
    <property type="entry name" value="CYTC"/>
    <property type="match status" value="1"/>
</dbReference>
<evidence type="ECO:0000256" key="2">
    <source>
        <dbReference type="ARBA" id="ARBA00022723"/>
    </source>
</evidence>
<reference evidence="7 8" key="1">
    <citation type="submission" date="2016-07" db="EMBL/GenBank/DDBJ databases">
        <title>Genome analysis of Flavihumibacter stibioxidans YS-17.</title>
        <authorList>
            <person name="Shi K."/>
            <person name="Han Y."/>
            <person name="Wang G."/>
        </authorList>
    </citation>
    <scope>NUCLEOTIDE SEQUENCE [LARGE SCALE GENOMIC DNA]</scope>
    <source>
        <strain evidence="7 8">YS-17</strain>
    </source>
</reference>
<protein>
    <recommendedName>
        <fullName evidence="6">Cytochrome c domain-containing protein</fullName>
    </recommendedName>
</protein>
<dbReference type="PANTHER" id="PTHR35008">
    <property type="entry name" value="BLL4482 PROTEIN-RELATED"/>
    <property type="match status" value="1"/>
</dbReference>
<feature type="domain" description="Cytochrome c" evidence="6">
    <location>
        <begin position="46"/>
        <end position="135"/>
    </location>
</feature>
<evidence type="ECO:0000256" key="4">
    <source>
        <dbReference type="PROSITE-ProRule" id="PRU00433"/>
    </source>
</evidence>
<comment type="caution">
    <text evidence="7">The sequence shown here is derived from an EMBL/GenBank/DDBJ whole genome shotgun (WGS) entry which is preliminary data.</text>
</comment>
<sequence length="155" mass="17141">MKRTNIFLLAGCMILAGTIFSSFEDAPTQQKKPARKASTQKAVSAEVMKRGKKVYESYCLACHQADGTGVPNMNPPLAKTDWVTGNKKRLINVVLKGLDEEIEIQGEYFSNPMPAHAHLKDQEIADVLSFVRNSFGNKAGQVSLAEVKAERNRMK</sequence>